<accession>A0A9P9DHY0</accession>
<evidence type="ECO:0000313" key="5">
    <source>
        <dbReference type="Proteomes" id="UP000700596"/>
    </source>
</evidence>
<dbReference type="InterPro" id="IPR031352">
    <property type="entry name" value="SesA"/>
</dbReference>
<comment type="caution">
    <text evidence="4">The sequence shown here is derived from an EMBL/GenBank/DDBJ whole genome shotgun (WGS) entry which is preliminary data.</text>
</comment>
<reference evidence="4" key="1">
    <citation type="journal article" date="2021" name="Nat. Commun.">
        <title>Genetic determinants of endophytism in the Arabidopsis root mycobiome.</title>
        <authorList>
            <person name="Mesny F."/>
            <person name="Miyauchi S."/>
            <person name="Thiergart T."/>
            <person name="Pickel B."/>
            <person name="Atanasova L."/>
            <person name="Karlsson M."/>
            <person name="Huettel B."/>
            <person name="Barry K.W."/>
            <person name="Haridas S."/>
            <person name="Chen C."/>
            <person name="Bauer D."/>
            <person name="Andreopoulos W."/>
            <person name="Pangilinan J."/>
            <person name="LaButti K."/>
            <person name="Riley R."/>
            <person name="Lipzen A."/>
            <person name="Clum A."/>
            <person name="Drula E."/>
            <person name="Henrissat B."/>
            <person name="Kohler A."/>
            <person name="Grigoriev I.V."/>
            <person name="Martin F.M."/>
            <person name="Hacquard S."/>
        </authorList>
    </citation>
    <scope>NUCLEOTIDE SEQUENCE</scope>
    <source>
        <strain evidence="4">MPI-CAGE-CH-0243</strain>
    </source>
</reference>
<dbReference type="AlphaFoldDB" id="A0A9P9DHY0"/>
<dbReference type="Pfam" id="PF24883">
    <property type="entry name" value="NPHP3_N"/>
    <property type="match status" value="1"/>
</dbReference>
<dbReference type="InterPro" id="IPR056884">
    <property type="entry name" value="NPHP3-like_N"/>
</dbReference>
<dbReference type="PANTHER" id="PTHR10039:SF16">
    <property type="entry name" value="GPI INOSITOL-DEACYLASE"/>
    <property type="match status" value="1"/>
</dbReference>
<dbReference type="Pfam" id="PF17107">
    <property type="entry name" value="SesA"/>
    <property type="match status" value="1"/>
</dbReference>
<dbReference type="SUPFAM" id="SSF52540">
    <property type="entry name" value="P-loop containing nucleoside triphosphate hydrolases"/>
    <property type="match status" value="1"/>
</dbReference>
<evidence type="ECO:0000259" key="2">
    <source>
        <dbReference type="Pfam" id="PF17107"/>
    </source>
</evidence>
<feature type="domain" description="NACHT-NTPase and P-loop NTPases N-terminal" evidence="2">
    <location>
        <begin position="11"/>
        <end position="83"/>
    </location>
</feature>
<keyword evidence="1" id="KW-0677">Repeat</keyword>
<dbReference type="OrthoDB" id="3741355at2759"/>
<dbReference type="Proteomes" id="UP000700596">
    <property type="component" value="Unassembled WGS sequence"/>
</dbReference>
<organism evidence="4 5">
    <name type="scientific">Dendryphion nanum</name>
    <dbReference type="NCBI Taxonomy" id="256645"/>
    <lineage>
        <taxon>Eukaryota</taxon>
        <taxon>Fungi</taxon>
        <taxon>Dikarya</taxon>
        <taxon>Ascomycota</taxon>
        <taxon>Pezizomycotina</taxon>
        <taxon>Dothideomycetes</taxon>
        <taxon>Pleosporomycetidae</taxon>
        <taxon>Pleosporales</taxon>
        <taxon>Torulaceae</taxon>
        <taxon>Dendryphion</taxon>
    </lineage>
</organism>
<name>A0A9P9DHY0_9PLEO</name>
<dbReference type="Gene3D" id="3.40.50.300">
    <property type="entry name" value="P-loop containing nucleotide triphosphate hydrolases"/>
    <property type="match status" value="1"/>
</dbReference>
<feature type="domain" description="Nephrocystin 3-like N-terminal" evidence="3">
    <location>
        <begin position="163"/>
        <end position="263"/>
    </location>
</feature>
<evidence type="ECO:0000259" key="3">
    <source>
        <dbReference type="Pfam" id="PF24883"/>
    </source>
</evidence>
<dbReference type="InterPro" id="IPR027417">
    <property type="entry name" value="P-loop_NTPase"/>
</dbReference>
<proteinExistence type="predicted"/>
<dbReference type="PANTHER" id="PTHR10039">
    <property type="entry name" value="AMELOGENIN"/>
    <property type="match status" value="1"/>
</dbReference>
<evidence type="ECO:0000313" key="4">
    <source>
        <dbReference type="EMBL" id="KAH7120945.1"/>
    </source>
</evidence>
<gene>
    <name evidence="4" type="ORF">B0J11DRAFT_589777</name>
</gene>
<evidence type="ECO:0000256" key="1">
    <source>
        <dbReference type="ARBA" id="ARBA00022737"/>
    </source>
</evidence>
<keyword evidence="5" id="KW-1185">Reference proteome</keyword>
<evidence type="ECO:0008006" key="6">
    <source>
        <dbReference type="Google" id="ProtNLM"/>
    </source>
</evidence>
<protein>
    <recommendedName>
        <fullName evidence="6">NACHT-NTPase and P-loop NTPases N-terminal domain-containing protein</fullName>
    </recommendedName>
</protein>
<dbReference type="EMBL" id="JAGMWT010000010">
    <property type="protein sequence ID" value="KAH7120945.1"/>
    <property type="molecule type" value="Genomic_DNA"/>
</dbReference>
<sequence>MAEAIAIVGIVANITALVDFSSKILHRLAIFNDKAGEIPKTFQDIRVERPLLSAVLQNIRDALERGDLEDGIQQALLSVIEDCIDDGRAKRFKKALLSLPQDSKVENIGDTLHHHISTLTFYFTASSTRRATADHKKSKICKWFVAPDLFPNYQKALDLRQEGTGHWFTGSRKYMGWKSDHTSVLWLHGIPGAGKTVLTLTITQDLQPQYKDDPGRLIAYYFFDFNDTSKQDSVQMLKSLIRQSVGLSTEAPQCVQSLHSSFEKAYR</sequence>